<evidence type="ECO:0000313" key="3">
    <source>
        <dbReference type="EMBL" id="GHI73209.1"/>
    </source>
</evidence>
<accession>A0ABQ3SYJ0</accession>
<sequence>MERNAAGQRRRVLLGHLLRSVFSIALLTGLYYVAPLEGGFGLSTILSLALGLVVFGLLTAWQISAVSHAQFPRMRALEAMATGVPLFLLLFSATYYLLAAQDPASFSEPLTRTDALYFTITTFATVGYGDIVATDQGSRVLVTSQMVADLILIGVIAKALVGAVKIGMHRRSSQTSAPDDDEP</sequence>
<evidence type="ECO:0000259" key="2">
    <source>
        <dbReference type="Pfam" id="PF07885"/>
    </source>
</evidence>
<feature type="transmembrane region" description="Helical" evidence="1">
    <location>
        <begin position="12"/>
        <end position="34"/>
    </location>
</feature>
<dbReference type="Gene3D" id="1.10.287.70">
    <property type="match status" value="1"/>
</dbReference>
<dbReference type="InterPro" id="IPR013099">
    <property type="entry name" value="K_chnl_dom"/>
</dbReference>
<protein>
    <submittedName>
        <fullName evidence="3">Metal transporter</fullName>
    </submittedName>
</protein>
<keyword evidence="1" id="KW-0472">Membrane</keyword>
<feature type="transmembrane region" description="Helical" evidence="1">
    <location>
        <begin position="40"/>
        <end position="64"/>
    </location>
</feature>
<name>A0ABQ3SYJ0_9ACTN</name>
<gene>
    <name evidence="3" type="ORF">Snoj_71270</name>
</gene>
<dbReference type="GeneID" id="95591454"/>
<evidence type="ECO:0000313" key="4">
    <source>
        <dbReference type="Proteomes" id="UP000613974"/>
    </source>
</evidence>
<feature type="transmembrane region" description="Helical" evidence="1">
    <location>
        <begin position="76"/>
        <end position="98"/>
    </location>
</feature>
<comment type="caution">
    <text evidence="3">The sequence shown here is derived from an EMBL/GenBank/DDBJ whole genome shotgun (WGS) entry which is preliminary data.</text>
</comment>
<keyword evidence="1" id="KW-0812">Transmembrane</keyword>
<keyword evidence="4" id="KW-1185">Reference proteome</keyword>
<evidence type="ECO:0000256" key="1">
    <source>
        <dbReference type="SAM" id="Phobius"/>
    </source>
</evidence>
<feature type="domain" description="Potassium channel" evidence="2">
    <location>
        <begin position="86"/>
        <end position="161"/>
    </location>
</feature>
<feature type="transmembrane region" description="Helical" evidence="1">
    <location>
        <begin position="146"/>
        <end position="164"/>
    </location>
</feature>
<dbReference type="EMBL" id="BNEC01000005">
    <property type="protein sequence ID" value="GHI73209.1"/>
    <property type="molecule type" value="Genomic_DNA"/>
</dbReference>
<proteinExistence type="predicted"/>
<dbReference type="Proteomes" id="UP000613974">
    <property type="component" value="Unassembled WGS sequence"/>
</dbReference>
<dbReference type="SUPFAM" id="SSF81324">
    <property type="entry name" value="Voltage-gated potassium channels"/>
    <property type="match status" value="1"/>
</dbReference>
<keyword evidence="1" id="KW-1133">Transmembrane helix</keyword>
<dbReference type="RefSeq" id="WP_189738390.1">
    <property type="nucleotide sequence ID" value="NZ_BMRL01000006.1"/>
</dbReference>
<dbReference type="Pfam" id="PF07885">
    <property type="entry name" value="Ion_trans_2"/>
    <property type="match status" value="1"/>
</dbReference>
<organism evidence="3 4">
    <name type="scientific">Streptomyces nojiriensis</name>
    <dbReference type="NCBI Taxonomy" id="66374"/>
    <lineage>
        <taxon>Bacteria</taxon>
        <taxon>Bacillati</taxon>
        <taxon>Actinomycetota</taxon>
        <taxon>Actinomycetes</taxon>
        <taxon>Kitasatosporales</taxon>
        <taxon>Streptomycetaceae</taxon>
        <taxon>Streptomyces</taxon>
    </lineage>
</organism>
<reference evidence="4" key="1">
    <citation type="submission" date="2023-07" db="EMBL/GenBank/DDBJ databases">
        <title>Whole genome shotgun sequence of Streptomyces nojiriensis NBRC 13794.</title>
        <authorList>
            <person name="Komaki H."/>
            <person name="Tamura T."/>
        </authorList>
    </citation>
    <scope>NUCLEOTIDE SEQUENCE [LARGE SCALE GENOMIC DNA]</scope>
    <source>
        <strain evidence="4">NBRC 13794</strain>
    </source>
</reference>